<dbReference type="RefSeq" id="XP_011312272.1">
    <property type="nucleotide sequence ID" value="XM_011313970.1"/>
</dbReference>
<dbReference type="GO" id="GO:0006508">
    <property type="term" value="P:proteolysis"/>
    <property type="evidence" value="ECO:0007669"/>
    <property type="project" value="InterPro"/>
</dbReference>
<dbReference type="PANTHER" id="PTHR24260:SF136">
    <property type="entry name" value="GH08193P-RELATED"/>
    <property type="match status" value="1"/>
</dbReference>
<gene>
    <name evidence="5" type="primary">LOC105272080</name>
</gene>
<dbReference type="GO" id="GO:0004252">
    <property type="term" value="F:serine-type endopeptidase activity"/>
    <property type="evidence" value="ECO:0007669"/>
    <property type="project" value="InterPro"/>
</dbReference>
<evidence type="ECO:0000313" key="4">
    <source>
        <dbReference type="Proteomes" id="UP000694866"/>
    </source>
</evidence>
<dbReference type="Pfam" id="PF00089">
    <property type="entry name" value="Trypsin"/>
    <property type="match status" value="1"/>
</dbReference>
<feature type="region of interest" description="Disordered" evidence="1">
    <location>
        <begin position="665"/>
        <end position="709"/>
    </location>
</feature>
<dbReference type="SMART" id="SM00020">
    <property type="entry name" value="Tryp_SPc"/>
    <property type="match status" value="1"/>
</dbReference>
<sequence>MIILYSVKMKINFFTIWIISVINFIMKTANCGDILRMLSEEKIFQSNQSTITEFSNTTASSITVKSLSSLYWMLRAGIINNDLINIQAIIVKDEDADMVCNKGERKSERRHLMCAGSILNENHVLTSASCLHEALHIRENIRGALAVAIVPWKSTVQIIKVAEYRIHPKHNTNPYSSSYVKHNVAILSLACDIEPENYHRIELPNRPMINFCNNRNCIVAIYKIVGYSSHVVSQNIAPNLGGLGRINYKYRAKRFSDGSHSCAQTGTAVMRTNTQVAIVAVSCDDRKPNTEWLYTDLYTNKHWINNILENWNSANSDDDLEINSTNLITTSNSSFASMAKSCENCIFNFYISIGCKGKENCERPSVSSINARTKNLQEQHKLTPGKSKNQKSCSTNSSNCSSSDIVENTNNKTTKGNFQFIQLRKNRKFLDLESHKKEMNLMEKNVHRRIPNWQRQENDINGEINNYRRQFRKRIKRGMNFGFITREFNDNDDDDDDDDDNNIMKMQALIVKDEDAGSCCAVAKQISEHRYFMCSGVILTLKHAITTASCIHLADIYEHHIDAALAIMIGATTGDPYVIKINRFEMHPNYVVDVNAKDHSVHNLAILFLACSIKAKGANIPKLPKGKHDDIGHMCCSQKCSVVTIIQSYNNTHVAKKLTAKYIPSPQHEDEDNAIKGSSPSSLQQKKIFKIPNIHSSTREKRSREKLTGAPILFPEESLPLDEMKKYKSKNSSKRGRKMNHQIEILSQNRYNNTSIIGKILTGQIFRRANGRKFTSNMSMIDQAITAFDWNNIEKTMEEKISMKNKFVINQFIKDVVQETMKTIMKVFSKNGQLLSENINFSYEATADKNAFFTFLPDPPGNRSIDHFSSTLMRIIQNLMPPNDGKEWAVSSDLSLDERDVGKPPLKYVECPPLGTPVIINGTLIAMVAYTCDDIQNWVKWKYVSISNNIIWLRKRLDASLHQSLTICDDASYNEDLQHNKSGAEVTSADIKP</sequence>
<dbReference type="InterPro" id="IPR001254">
    <property type="entry name" value="Trypsin_dom"/>
</dbReference>
<dbReference type="AlphaFoldDB" id="A0A9R1TMH4"/>
<keyword evidence="2" id="KW-0812">Transmembrane</keyword>
<dbReference type="InterPro" id="IPR051333">
    <property type="entry name" value="CLIP_Serine_Protease"/>
</dbReference>
<evidence type="ECO:0000259" key="3">
    <source>
        <dbReference type="SMART" id="SM00020"/>
    </source>
</evidence>
<dbReference type="GeneID" id="105272080"/>
<dbReference type="PANTHER" id="PTHR24260">
    <property type="match status" value="1"/>
</dbReference>
<dbReference type="KEGG" id="fas:105272080"/>
<proteinExistence type="predicted"/>
<keyword evidence="2" id="KW-1133">Transmembrane helix</keyword>
<dbReference type="SUPFAM" id="SSF50494">
    <property type="entry name" value="Trypsin-like serine proteases"/>
    <property type="match status" value="2"/>
</dbReference>
<feature type="compositionally biased region" description="Polar residues" evidence="1">
    <location>
        <begin position="676"/>
        <end position="685"/>
    </location>
</feature>
<dbReference type="InterPro" id="IPR009003">
    <property type="entry name" value="Peptidase_S1_PA"/>
</dbReference>
<name>A0A9R1TMH4_9HYME</name>
<accession>A0A9R1TMH4</accession>
<feature type="region of interest" description="Disordered" evidence="1">
    <location>
        <begin position="379"/>
        <end position="408"/>
    </location>
</feature>
<reference evidence="5" key="1">
    <citation type="submission" date="2025-08" db="UniProtKB">
        <authorList>
            <consortium name="RefSeq"/>
        </authorList>
    </citation>
    <scope>IDENTIFICATION</scope>
    <source>
        <strain evidence="5">USDA-PBARC FA_bdor</strain>
        <tissue evidence="5">Whole organism</tissue>
    </source>
</reference>
<feature type="domain" description="Peptidase S1" evidence="3">
    <location>
        <begin position="77"/>
        <end position="304"/>
    </location>
</feature>
<evidence type="ECO:0000256" key="1">
    <source>
        <dbReference type="SAM" id="MobiDB-lite"/>
    </source>
</evidence>
<protein>
    <submittedName>
        <fullName evidence="5">Uncharacterized protein isoform X1</fullName>
    </submittedName>
</protein>
<dbReference type="OrthoDB" id="9976756at2759"/>
<feature type="compositionally biased region" description="Low complexity" evidence="1">
    <location>
        <begin position="386"/>
        <end position="403"/>
    </location>
</feature>
<organism evidence="4 5">
    <name type="scientific">Fopius arisanus</name>
    <dbReference type="NCBI Taxonomy" id="64838"/>
    <lineage>
        <taxon>Eukaryota</taxon>
        <taxon>Metazoa</taxon>
        <taxon>Ecdysozoa</taxon>
        <taxon>Arthropoda</taxon>
        <taxon>Hexapoda</taxon>
        <taxon>Insecta</taxon>
        <taxon>Pterygota</taxon>
        <taxon>Neoptera</taxon>
        <taxon>Endopterygota</taxon>
        <taxon>Hymenoptera</taxon>
        <taxon>Apocrita</taxon>
        <taxon>Ichneumonoidea</taxon>
        <taxon>Braconidae</taxon>
        <taxon>Opiinae</taxon>
        <taxon>Fopius</taxon>
    </lineage>
</organism>
<keyword evidence="4" id="KW-1185">Reference proteome</keyword>
<dbReference type="InterPro" id="IPR043504">
    <property type="entry name" value="Peptidase_S1_PA_chymotrypsin"/>
</dbReference>
<evidence type="ECO:0000256" key="2">
    <source>
        <dbReference type="SAM" id="Phobius"/>
    </source>
</evidence>
<feature type="transmembrane region" description="Helical" evidence="2">
    <location>
        <begin position="12"/>
        <end position="29"/>
    </location>
</feature>
<feature type="compositionally biased region" description="Basic and acidic residues" evidence="1">
    <location>
        <begin position="697"/>
        <end position="707"/>
    </location>
</feature>
<evidence type="ECO:0000313" key="5">
    <source>
        <dbReference type="RefSeq" id="XP_011312272.1"/>
    </source>
</evidence>
<dbReference type="Gene3D" id="2.40.10.10">
    <property type="entry name" value="Trypsin-like serine proteases"/>
    <property type="match status" value="2"/>
</dbReference>
<dbReference type="Proteomes" id="UP000694866">
    <property type="component" value="Unplaced"/>
</dbReference>
<keyword evidence="2" id="KW-0472">Membrane</keyword>